<feature type="signal peptide" evidence="2">
    <location>
        <begin position="1"/>
        <end position="23"/>
    </location>
</feature>
<proteinExistence type="predicted"/>
<keyword evidence="1" id="KW-1133">Transmembrane helix</keyword>
<evidence type="ECO:0000256" key="1">
    <source>
        <dbReference type="SAM" id="Phobius"/>
    </source>
</evidence>
<feature type="transmembrane region" description="Helical" evidence="1">
    <location>
        <begin position="54"/>
        <end position="74"/>
    </location>
</feature>
<keyword evidence="1" id="KW-0812">Transmembrane</keyword>
<dbReference type="EMBL" id="GGEC01002830">
    <property type="protein sequence ID" value="MBW83313.1"/>
    <property type="molecule type" value="Transcribed_RNA"/>
</dbReference>
<name>A0A2P2IQ26_RHIMU</name>
<accession>A0A2P2IQ26</accession>
<feature type="chain" id="PRO_5015111149" evidence="2">
    <location>
        <begin position="24"/>
        <end position="146"/>
    </location>
</feature>
<keyword evidence="2" id="KW-0732">Signal</keyword>
<keyword evidence="1" id="KW-0472">Membrane</keyword>
<organism evidence="3">
    <name type="scientific">Rhizophora mucronata</name>
    <name type="common">Asiatic mangrove</name>
    <dbReference type="NCBI Taxonomy" id="61149"/>
    <lineage>
        <taxon>Eukaryota</taxon>
        <taxon>Viridiplantae</taxon>
        <taxon>Streptophyta</taxon>
        <taxon>Embryophyta</taxon>
        <taxon>Tracheophyta</taxon>
        <taxon>Spermatophyta</taxon>
        <taxon>Magnoliopsida</taxon>
        <taxon>eudicotyledons</taxon>
        <taxon>Gunneridae</taxon>
        <taxon>Pentapetalae</taxon>
        <taxon>rosids</taxon>
        <taxon>fabids</taxon>
        <taxon>Malpighiales</taxon>
        <taxon>Rhizophoraceae</taxon>
        <taxon>Rhizophora</taxon>
    </lineage>
</organism>
<feature type="transmembrane region" description="Helical" evidence="1">
    <location>
        <begin position="86"/>
        <end position="110"/>
    </location>
</feature>
<protein>
    <submittedName>
        <fullName evidence="3">Uncharacterized protein</fullName>
    </submittedName>
</protein>
<evidence type="ECO:0000256" key="2">
    <source>
        <dbReference type="SAM" id="SignalP"/>
    </source>
</evidence>
<reference evidence="3" key="1">
    <citation type="submission" date="2018-02" db="EMBL/GenBank/DDBJ databases">
        <title>Rhizophora mucronata_Transcriptome.</title>
        <authorList>
            <person name="Meera S.P."/>
            <person name="Sreeshan A."/>
            <person name="Augustine A."/>
        </authorList>
    </citation>
    <scope>NUCLEOTIDE SEQUENCE</scope>
    <source>
        <tissue evidence="3">Leaf</tissue>
    </source>
</reference>
<dbReference type="AlphaFoldDB" id="A0A2P2IQ26"/>
<evidence type="ECO:0000313" key="3">
    <source>
        <dbReference type="EMBL" id="MBW83313.1"/>
    </source>
</evidence>
<sequence>MLGLLSWPSITSDVLVFIVVCGGRNEVETCQRFGSISCNWREIYGSGVFKSVPVWWDFVMVMVIRCHPVSYGIWCAISKGKSRRSWMFMLTSLYIFNCGFHGFNFMLLTFCLHQVQHLCFQSSHENGFFFLVRKTMRQQKILFTKF</sequence>